<sequence length="154" mass="17453">MADRPGGDRALTYDPGRDAAERYPDWVIRHRPLGGIPEVLCRRRKVILIDRAQGWPAKRSALAHALAHLDLGHTGHHALDDLNEHEAELLAARRLIPLDHLVDAVLWAGECWAEVADQLTVDLRLLRHRCDHLHPSERHAIKRHLANHRLGQTA</sequence>
<evidence type="ECO:0000313" key="2">
    <source>
        <dbReference type="EMBL" id="TDT31141.1"/>
    </source>
</evidence>
<dbReference type="Pfam" id="PF06114">
    <property type="entry name" value="Peptidase_M78"/>
    <property type="match status" value="1"/>
</dbReference>
<name>A0A4R7J1V5_9ACTN</name>
<proteinExistence type="predicted"/>
<protein>
    <submittedName>
        <fullName evidence="2">Uncharacterized protein DUF955</fullName>
    </submittedName>
</protein>
<dbReference type="InterPro" id="IPR010359">
    <property type="entry name" value="IrrE_HExxH"/>
</dbReference>
<keyword evidence="3" id="KW-1185">Reference proteome</keyword>
<accession>A0A4R7J1V5</accession>
<gene>
    <name evidence="2" type="ORF">CLV29_2554</name>
</gene>
<comment type="caution">
    <text evidence="2">The sequence shown here is derived from an EMBL/GenBank/DDBJ whole genome shotgun (WGS) entry which is preliminary data.</text>
</comment>
<dbReference type="AlphaFoldDB" id="A0A4R7J1V5"/>
<evidence type="ECO:0000259" key="1">
    <source>
        <dbReference type="Pfam" id="PF06114"/>
    </source>
</evidence>
<organism evidence="2 3">
    <name type="scientific">Naumannella halotolerans</name>
    <dbReference type="NCBI Taxonomy" id="993414"/>
    <lineage>
        <taxon>Bacteria</taxon>
        <taxon>Bacillati</taxon>
        <taxon>Actinomycetota</taxon>
        <taxon>Actinomycetes</taxon>
        <taxon>Propionibacteriales</taxon>
        <taxon>Propionibacteriaceae</taxon>
        <taxon>Naumannella</taxon>
    </lineage>
</organism>
<reference evidence="2 3" key="1">
    <citation type="submission" date="2019-03" db="EMBL/GenBank/DDBJ databases">
        <title>Genomic Encyclopedia of Archaeal and Bacterial Type Strains, Phase II (KMG-II): from individual species to whole genera.</title>
        <authorList>
            <person name="Goeker M."/>
        </authorList>
    </citation>
    <scope>NUCLEOTIDE SEQUENCE [LARGE SCALE GENOMIC DNA]</scope>
    <source>
        <strain evidence="2 3">DSM 24323</strain>
    </source>
</reference>
<dbReference type="EMBL" id="SOAW01000002">
    <property type="protein sequence ID" value="TDT31141.1"/>
    <property type="molecule type" value="Genomic_DNA"/>
</dbReference>
<dbReference type="Proteomes" id="UP000295371">
    <property type="component" value="Unassembled WGS sequence"/>
</dbReference>
<evidence type="ECO:0000313" key="3">
    <source>
        <dbReference type="Proteomes" id="UP000295371"/>
    </source>
</evidence>
<feature type="domain" description="IrrE N-terminal-like" evidence="1">
    <location>
        <begin position="37"/>
        <end position="102"/>
    </location>
</feature>